<accession>A0ABD0K699</accession>
<name>A0ABD0K699_9CAEN</name>
<keyword evidence="6" id="KW-1185">Reference proteome</keyword>
<gene>
    <name evidence="5" type="ORF">BaRGS_00025904</name>
</gene>
<evidence type="ECO:0000256" key="3">
    <source>
        <dbReference type="ARBA" id="ARBA00023315"/>
    </source>
</evidence>
<evidence type="ECO:0000256" key="1">
    <source>
        <dbReference type="ARBA" id="ARBA00008694"/>
    </source>
</evidence>
<evidence type="ECO:0000313" key="6">
    <source>
        <dbReference type="Proteomes" id="UP001519460"/>
    </source>
</evidence>
<proteinExistence type="inferred from homology"/>
<dbReference type="InterPro" id="IPR051016">
    <property type="entry name" value="Diverse_Substrate_AcTransf"/>
</dbReference>
<feature type="domain" description="N-acetyltransferase" evidence="4">
    <location>
        <begin position="4"/>
        <end position="164"/>
    </location>
</feature>
<dbReference type="Gene3D" id="3.40.630.30">
    <property type="match status" value="1"/>
</dbReference>
<dbReference type="AlphaFoldDB" id="A0ABD0K699"/>
<evidence type="ECO:0000313" key="5">
    <source>
        <dbReference type="EMBL" id="KAK7482871.1"/>
    </source>
</evidence>
<organism evidence="5 6">
    <name type="scientific">Batillaria attramentaria</name>
    <dbReference type="NCBI Taxonomy" id="370345"/>
    <lineage>
        <taxon>Eukaryota</taxon>
        <taxon>Metazoa</taxon>
        <taxon>Spiralia</taxon>
        <taxon>Lophotrochozoa</taxon>
        <taxon>Mollusca</taxon>
        <taxon>Gastropoda</taxon>
        <taxon>Caenogastropoda</taxon>
        <taxon>Sorbeoconcha</taxon>
        <taxon>Cerithioidea</taxon>
        <taxon>Batillariidae</taxon>
        <taxon>Batillaria</taxon>
    </lineage>
</organism>
<reference evidence="5 6" key="1">
    <citation type="journal article" date="2023" name="Sci. Data">
        <title>Genome assembly of the Korean intertidal mud-creeper Batillaria attramentaria.</title>
        <authorList>
            <person name="Patra A.K."/>
            <person name="Ho P.T."/>
            <person name="Jun S."/>
            <person name="Lee S.J."/>
            <person name="Kim Y."/>
            <person name="Won Y.J."/>
        </authorList>
    </citation>
    <scope>NUCLEOTIDE SEQUENCE [LARGE SCALE GENOMIC DNA]</scope>
    <source>
        <strain evidence="5">Wonlab-2016</strain>
    </source>
</reference>
<dbReference type="Pfam" id="PF00583">
    <property type="entry name" value="Acetyltransf_1"/>
    <property type="match status" value="1"/>
</dbReference>
<comment type="caution">
    <text evidence="5">The sequence shown here is derived from an EMBL/GenBank/DDBJ whole genome shotgun (WGS) entry which is preliminary data.</text>
</comment>
<dbReference type="InterPro" id="IPR016181">
    <property type="entry name" value="Acyl_CoA_acyltransferase"/>
</dbReference>
<comment type="similarity">
    <text evidence="1">Belongs to the acetyltransferase family.</text>
</comment>
<evidence type="ECO:0000256" key="2">
    <source>
        <dbReference type="ARBA" id="ARBA00022679"/>
    </source>
</evidence>
<evidence type="ECO:0000259" key="4">
    <source>
        <dbReference type="PROSITE" id="PS51186"/>
    </source>
</evidence>
<dbReference type="PANTHER" id="PTHR10545">
    <property type="entry name" value="DIAMINE N-ACETYLTRANSFERASE"/>
    <property type="match status" value="1"/>
</dbReference>
<dbReference type="GO" id="GO:0008080">
    <property type="term" value="F:N-acetyltransferase activity"/>
    <property type="evidence" value="ECO:0007669"/>
    <property type="project" value="UniProtKB-ARBA"/>
</dbReference>
<protein>
    <recommendedName>
        <fullName evidence="4">N-acetyltransferase domain-containing protein</fullName>
    </recommendedName>
</protein>
<dbReference type="Proteomes" id="UP001519460">
    <property type="component" value="Unassembled WGS sequence"/>
</dbReference>
<dbReference type="EMBL" id="JACVVK020000237">
    <property type="protein sequence ID" value="KAK7482871.1"/>
    <property type="molecule type" value="Genomic_DNA"/>
</dbReference>
<dbReference type="CDD" id="cd04301">
    <property type="entry name" value="NAT_SF"/>
    <property type="match status" value="1"/>
</dbReference>
<sequence>MANFILRQAKEEDCEEIMRLIKELAEYEKMPEQVKISADVLKRDGFGKEKYFDCLVAEPVTPDGSGEGGQLIGYVLFFYIYSTWEGRACYMEDLYVTPEWRGKGIGTALWVEVTKIALSKDCKRLQWSVLDWNTPSVELYKRRGGINITVEEGWHAFRMTRPVMEDFVEKNGPKN</sequence>
<keyword evidence="2" id="KW-0808">Transferase</keyword>
<dbReference type="SUPFAM" id="SSF55729">
    <property type="entry name" value="Acyl-CoA N-acyltransferases (Nat)"/>
    <property type="match status" value="1"/>
</dbReference>
<dbReference type="InterPro" id="IPR000182">
    <property type="entry name" value="GNAT_dom"/>
</dbReference>
<dbReference type="PROSITE" id="PS51186">
    <property type="entry name" value="GNAT"/>
    <property type="match status" value="1"/>
</dbReference>
<dbReference type="PANTHER" id="PTHR10545:SF29">
    <property type="entry name" value="GH14572P-RELATED"/>
    <property type="match status" value="1"/>
</dbReference>
<keyword evidence="3" id="KW-0012">Acyltransferase</keyword>
<dbReference type="FunFam" id="3.40.630.30:FF:000064">
    <property type="entry name" value="GNAT family acetyltransferase"/>
    <property type="match status" value="1"/>
</dbReference>